<dbReference type="OrthoDB" id="4350050at2"/>
<keyword evidence="3" id="KW-1185">Reference proteome</keyword>
<dbReference type="AlphaFoldDB" id="A0A401YM09"/>
<sequence>MSEAPVEKWHLAMLRVRLDLGRASPIATVELLGFPPEGPTPKGPRTYWRGDFDYGGFGLSEGVEPPCDPTVPDDLVEGVVGCLSAEFPADTALWLRLVPPYGHLGGVPWEGALVAAAGRPLVRVPDRLPPGSDPGRMWTVAVALSTAPDAPWVAGYLSAFVASLRACVAGRVDVHVFTERGGEQALRALLSTGRDGDLIHVHDPDGARRYARSGPPRPDGPGPATGPPLWGNWIAGGLDGKAVRALHIVTDGTFDGIRPVLSVNPDPATGTDRSTRAFVTADRVRRLADRVGATVLSLGSPPDNPCDSAIRMMADHIGLRRAGPTFYSSVARDPAGYALAQAHAFIAGEPGTVPIPRDPSLFVHLQPEFVGAALRDAWPDPEAPGMSWLSGRAPIADSRSSTEVLPHALGMAGGDEITARYANADSVPMWVASSTRYIENQVASLVRTAGVPGETPAAKQAYDLGVGQAIAELRALVDERIRET</sequence>
<feature type="region of interest" description="Disordered" evidence="1">
    <location>
        <begin position="207"/>
        <end position="227"/>
    </location>
</feature>
<reference evidence="2 3" key="1">
    <citation type="submission" date="2018-12" db="EMBL/GenBank/DDBJ databases">
        <title>Draft genome sequence of Embleya hyalina NBRC 13850T.</title>
        <authorList>
            <person name="Komaki H."/>
            <person name="Hosoyama A."/>
            <person name="Kimura A."/>
            <person name="Ichikawa N."/>
            <person name="Tamura T."/>
        </authorList>
    </citation>
    <scope>NUCLEOTIDE SEQUENCE [LARGE SCALE GENOMIC DNA]</scope>
    <source>
        <strain evidence="2 3">NBRC 13850</strain>
    </source>
</reference>
<organism evidence="2 3">
    <name type="scientific">Embleya hyalina</name>
    <dbReference type="NCBI Taxonomy" id="516124"/>
    <lineage>
        <taxon>Bacteria</taxon>
        <taxon>Bacillati</taxon>
        <taxon>Actinomycetota</taxon>
        <taxon>Actinomycetes</taxon>
        <taxon>Kitasatosporales</taxon>
        <taxon>Streptomycetaceae</taxon>
        <taxon>Embleya</taxon>
    </lineage>
</organism>
<dbReference type="RefSeq" id="WP_126637744.1">
    <property type="nucleotide sequence ID" value="NZ_BIFH01000018.1"/>
</dbReference>
<evidence type="ECO:0000313" key="3">
    <source>
        <dbReference type="Proteomes" id="UP000286931"/>
    </source>
</evidence>
<dbReference type="Proteomes" id="UP000286931">
    <property type="component" value="Unassembled WGS sequence"/>
</dbReference>
<name>A0A401YM09_9ACTN</name>
<dbReference type="EMBL" id="BIFH01000018">
    <property type="protein sequence ID" value="GCD95640.1"/>
    <property type="molecule type" value="Genomic_DNA"/>
</dbReference>
<comment type="caution">
    <text evidence="2">The sequence shown here is derived from an EMBL/GenBank/DDBJ whole genome shotgun (WGS) entry which is preliminary data.</text>
</comment>
<accession>A0A401YM09</accession>
<evidence type="ECO:0000313" key="2">
    <source>
        <dbReference type="EMBL" id="GCD95640.1"/>
    </source>
</evidence>
<protein>
    <submittedName>
        <fullName evidence="2">Uncharacterized protein</fullName>
    </submittedName>
</protein>
<feature type="compositionally biased region" description="Pro residues" evidence="1">
    <location>
        <begin position="215"/>
        <end position="226"/>
    </location>
</feature>
<evidence type="ECO:0000256" key="1">
    <source>
        <dbReference type="SAM" id="MobiDB-lite"/>
    </source>
</evidence>
<gene>
    <name evidence="2" type="ORF">EHYA_03315</name>
</gene>
<proteinExistence type="predicted"/>